<accession>A0A915D7M7</accession>
<evidence type="ECO:0000259" key="1">
    <source>
        <dbReference type="Pfam" id="PF01431"/>
    </source>
</evidence>
<protein>
    <submittedName>
        <fullName evidence="3">Peptidase M13 C-terminal domain-containing protein</fullName>
    </submittedName>
</protein>
<dbReference type="GO" id="GO:0016485">
    <property type="term" value="P:protein processing"/>
    <property type="evidence" value="ECO:0007669"/>
    <property type="project" value="TreeGrafter"/>
</dbReference>
<dbReference type="InterPro" id="IPR018497">
    <property type="entry name" value="Peptidase_M13_C"/>
</dbReference>
<dbReference type="WBParaSite" id="jg16899">
    <property type="protein sequence ID" value="jg16899"/>
    <property type="gene ID" value="jg16899"/>
</dbReference>
<dbReference type="PRINTS" id="PR00786">
    <property type="entry name" value="NEPRILYSIN"/>
</dbReference>
<dbReference type="PANTHER" id="PTHR11733:SF237">
    <property type="entry name" value="NEPRILYSIN-LIKE 4"/>
    <property type="match status" value="1"/>
</dbReference>
<sequence length="240" mass="26978">MVGQHLQQLQSQTHNDLFGNAGQSRELEKTQRVRSLAQAQSNFISATREVNAFYSPTANAIFALASYLNAPIYNKDFPDPMIFGAVGVVLGHELTHGYDSLGSQHDADGNVFDWWDPDTKASFQEEKQCFIDQYSSYIVKINESLSLPIDGVKTQGENIADNGGIRAAYMAMLNFLDDVDLQMVCEQTSPSFLLYYVQRDNHSPPEPRLNFMLANQPEFSKAFNCPKGSFMNPKDKCKVW</sequence>
<dbReference type="Proteomes" id="UP000887574">
    <property type="component" value="Unplaced"/>
</dbReference>
<dbReference type="InterPro" id="IPR042089">
    <property type="entry name" value="Peptidase_M13_dom_2"/>
</dbReference>
<feature type="domain" description="Peptidase M13 C-terminal" evidence="1">
    <location>
        <begin position="182"/>
        <end position="239"/>
    </location>
</feature>
<dbReference type="PANTHER" id="PTHR11733">
    <property type="entry name" value="ZINC METALLOPROTEASE FAMILY M13 NEPRILYSIN-RELATED"/>
    <property type="match status" value="1"/>
</dbReference>
<dbReference type="Pfam" id="PF01431">
    <property type="entry name" value="Peptidase_M13"/>
    <property type="match status" value="2"/>
</dbReference>
<dbReference type="GO" id="GO:0005886">
    <property type="term" value="C:plasma membrane"/>
    <property type="evidence" value="ECO:0007669"/>
    <property type="project" value="TreeGrafter"/>
</dbReference>
<proteinExistence type="predicted"/>
<evidence type="ECO:0000313" key="2">
    <source>
        <dbReference type="Proteomes" id="UP000887574"/>
    </source>
</evidence>
<dbReference type="PROSITE" id="PS51885">
    <property type="entry name" value="NEPRILYSIN"/>
    <property type="match status" value="1"/>
</dbReference>
<dbReference type="AlphaFoldDB" id="A0A915D7M7"/>
<dbReference type="Gene3D" id="1.10.1380.10">
    <property type="entry name" value="Neutral endopeptidase , domain2"/>
    <property type="match status" value="1"/>
</dbReference>
<keyword evidence="2" id="KW-1185">Reference proteome</keyword>
<dbReference type="GO" id="GO:0004222">
    <property type="term" value="F:metalloendopeptidase activity"/>
    <property type="evidence" value="ECO:0007669"/>
    <property type="project" value="InterPro"/>
</dbReference>
<dbReference type="InterPro" id="IPR000718">
    <property type="entry name" value="Peptidase_M13"/>
</dbReference>
<organism evidence="2 3">
    <name type="scientific">Ditylenchus dipsaci</name>
    <dbReference type="NCBI Taxonomy" id="166011"/>
    <lineage>
        <taxon>Eukaryota</taxon>
        <taxon>Metazoa</taxon>
        <taxon>Ecdysozoa</taxon>
        <taxon>Nematoda</taxon>
        <taxon>Chromadorea</taxon>
        <taxon>Rhabditida</taxon>
        <taxon>Tylenchina</taxon>
        <taxon>Tylenchomorpha</taxon>
        <taxon>Sphaerularioidea</taxon>
        <taxon>Anguinidae</taxon>
        <taxon>Anguininae</taxon>
        <taxon>Ditylenchus</taxon>
    </lineage>
</organism>
<reference evidence="3" key="1">
    <citation type="submission" date="2022-11" db="UniProtKB">
        <authorList>
            <consortium name="WormBaseParasite"/>
        </authorList>
    </citation>
    <scope>IDENTIFICATION</scope>
</reference>
<dbReference type="InterPro" id="IPR024079">
    <property type="entry name" value="MetalloPept_cat_dom_sf"/>
</dbReference>
<name>A0A915D7M7_9BILA</name>
<dbReference type="SUPFAM" id="SSF55486">
    <property type="entry name" value="Metalloproteases ('zincins'), catalytic domain"/>
    <property type="match status" value="1"/>
</dbReference>
<dbReference type="Gene3D" id="3.40.390.10">
    <property type="entry name" value="Collagenase (Catalytic Domain)"/>
    <property type="match status" value="2"/>
</dbReference>
<feature type="domain" description="Peptidase M13 C-terminal" evidence="1">
    <location>
        <begin position="51"/>
        <end position="173"/>
    </location>
</feature>
<evidence type="ECO:0000313" key="3">
    <source>
        <dbReference type="WBParaSite" id="jg16899"/>
    </source>
</evidence>